<feature type="transmembrane region" description="Helical" evidence="4">
    <location>
        <begin position="174"/>
        <end position="194"/>
    </location>
</feature>
<dbReference type="AlphaFoldDB" id="A0A248JZD2"/>
<evidence type="ECO:0000256" key="1">
    <source>
        <dbReference type="ARBA" id="ARBA00022692"/>
    </source>
</evidence>
<sequence>MTYTHEPGSFLMRREWLVLAAVSLSFFFLNAATFASLGVVLYTMVGELHWSFKAAGFSFSLLGIACGLSSVFPTTLMKRIGPRYTMALGGLVLVAAYMLASYTHGLLAFYAAMLLLGLGYSLTGNVPAIYAIACWFPRRSARMIGLYLMIGAFGGVVGPPLARAIVAFSADWRVYWMEMAGVAVAVTLVNLLCLRDRAIEADPPAGAKGAPASPAEIAATGWTYRSAIATPQFLAVAASMTMTMACVTTINSVALNHLGILGVAPDTAAFALAAMALVMTVAKGVAGPLCEIMSTRRLLVLGLALQVVGIALFAHAGTLVGIGAFALAFGIGWGVAYLAASVLLLEYFGKDIGSQVLGMVWTITTVAAAGPVAAGAIADQIGTFAPIFYLYAVLMVAAIVPLMLLGRPMLAGTGPFARRGAEPDDGSQGAVAQVPAS</sequence>
<keyword evidence="2 4" id="KW-1133">Transmembrane helix</keyword>
<organism evidence="6 7">
    <name type="scientific">Nitrospirillum viridazoti CBAmc</name>
    <dbReference type="NCBI Taxonomy" id="1441467"/>
    <lineage>
        <taxon>Bacteria</taxon>
        <taxon>Pseudomonadati</taxon>
        <taxon>Pseudomonadota</taxon>
        <taxon>Alphaproteobacteria</taxon>
        <taxon>Rhodospirillales</taxon>
        <taxon>Azospirillaceae</taxon>
        <taxon>Nitrospirillum</taxon>
        <taxon>Nitrospirillum viridazoti</taxon>
    </lineage>
</organism>
<dbReference type="InterPro" id="IPR020846">
    <property type="entry name" value="MFS_dom"/>
</dbReference>
<dbReference type="PANTHER" id="PTHR11360">
    <property type="entry name" value="MONOCARBOXYLATE TRANSPORTER"/>
    <property type="match status" value="1"/>
</dbReference>
<evidence type="ECO:0000313" key="7">
    <source>
        <dbReference type="Proteomes" id="UP000197153"/>
    </source>
</evidence>
<evidence type="ECO:0000259" key="5">
    <source>
        <dbReference type="PROSITE" id="PS50850"/>
    </source>
</evidence>
<protein>
    <submittedName>
        <fullName evidence="6">MFS transporter</fullName>
    </submittedName>
</protein>
<dbReference type="PANTHER" id="PTHR11360:SF290">
    <property type="entry name" value="MONOCARBOXYLATE MFS PERMEASE"/>
    <property type="match status" value="1"/>
</dbReference>
<feature type="domain" description="Major facilitator superfamily (MFS) profile" evidence="5">
    <location>
        <begin position="18"/>
        <end position="410"/>
    </location>
</feature>
<feature type="transmembrane region" description="Helical" evidence="4">
    <location>
        <begin position="84"/>
        <end position="102"/>
    </location>
</feature>
<feature type="transmembrane region" description="Helical" evidence="4">
    <location>
        <begin position="144"/>
        <end position="162"/>
    </location>
</feature>
<feature type="transmembrane region" description="Helical" evidence="4">
    <location>
        <begin position="384"/>
        <end position="405"/>
    </location>
</feature>
<keyword evidence="3 4" id="KW-0472">Membrane</keyword>
<feature type="transmembrane region" description="Helical" evidence="4">
    <location>
        <begin position="16"/>
        <end position="42"/>
    </location>
</feature>
<proteinExistence type="predicted"/>
<dbReference type="KEGG" id="nao:Y958_23485"/>
<evidence type="ECO:0000313" key="6">
    <source>
        <dbReference type="EMBL" id="ASG23919.1"/>
    </source>
</evidence>
<dbReference type="InterPro" id="IPR036259">
    <property type="entry name" value="MFS_trans_sf"/>
</dbReference>
<dbReference type="InterPro" id="IPR011701">
    <property type="entry name" value="MFS"/>
</dbReference>
<feature type="transmembrane region" description="Helical" evidence="4">
    <location>
        <begin position="108"/>
        <end position="132"/>
    </location>
</feature>
<dbReference type="Proteomes" id="UP000197153">
    <property type="component" value="Chromosome 3"/>
</dbReference>
<reference evidence="6 7" key="1">
    <citation type="submission" date="2017-06" db="EMBL/GenBank/DDBJ databases">
        <title>Complete genome sequence of Nitrospirillum amazonense strain CBAmC, an endophytic nitrogen-fixing and plant growth-promoting bacterium, isolated from sugarcane.</title>
        <authorList>
            <person name="Schwab S."/>
            <person name="dos Santos Teixeira K.R."/>
            <person name="Simoes Araujo J.L."/>
            <person name="Soares Vidal M."/>
            <person name="Borges de Freitas H.R."/>
            <person name="Rivello Crivelaro A.L."/>
            <person name="Bueno de Camargo Nunes A."/>
            <person name="dos Santos C.M."/>
            <person name="Palmeira da Silva Rosa D."/>
            <person name="da Silva Padilha D."/>
            <person name="da Silva E."/>
            <person name="Araujo Terra L."/>
            <person name="Soares Mendes V."/>
            <person name="Farinelli L."/>
            <person name="Magalhaes Cruz L."/>
            <person name="Baldani J.I."/>
        </authorList>
    </citation>
    <scope>NUCLEOTIDE SEQUENCE [LARGE SCALE GENOMIC DNA]</scope>
    <source>
        <strain evidence="6 7">CBAmC</strain>
    </source>
</reference>
<evidence type="ECO:0000256" key="3">
    <source>
        <dbReference type="ARBA" id="ARBA00023136"/>
    </source>
</evidence>
<evidence type="ECO:0000256" key="4">
    <source>
        <dbReference type="SAM" id="Phobius"/>
    </source>
</evidence>
<dbReference type="Gene3D" id="1.20.1250.20">
    <property type="entry name" value="MFS general substrate transporter like domains"/>
    <property type="match status" value="2"/>
</dbReference>
<feature type="transmembrane region" description="Helical" evidence="4">
    <location>
        <begin position="54"/>
        <end position="72"/>
    </location>
</feature>
<feature type="transmembrane region" description="Helical" evidence="4">
    <location>
        <begin position="233"/>
        <end position="255"/>
    </location>
</feature>
<keyword evidence="7" id="KW-1185">Reference proteome</keyword>
<feature type="transmembrane region" description="Helical" evidence="4">
    <location>
        <begin position="322"/>
        <end position="344"/>
    </location>
</feature>
<dbReference type="GO" id="GO:0022857">
    <property type="term" value="F:transmembrane transporter activity"/>
    <property type="evidence" value="ECO:0007669"/>
    <property type="project" value="InterPro"/>
</dbReference>
<dbReference type="InterPro" id="IPR050327">
    <property type="entry name" value="Proton-linked_MCT"/>
</dbReference>
<feature type="transmembrane region" description="Helical" evidence="4">
    <location>
        <begin position="356"/>
        <end position="378"/>
    </location>
</feature>
<feature type="transmembrane region" description="Helical" evidence="4">
    <location>
        <begin position="298"/>
        <end position="316"/>
    </location>
</feature>
<name>A0A248JZD2_9PROT</name>
<accession>A0A248JZD2</accession>
<dbReference type="SUPFAM" id="SSF103473">
    <property type="entry name" value="MFS general substrate transporter"/>
    <property type="match status" value="1"/>
</dbReference>
<dbReference type="EMBL" id="CP022112">
    <property type="protein sequence ID" value="ASG23919.1"/>
    <property type="molecule type" value="Genomic_DNA"/>
</dbReference>
<keyword evidence="1 4" id="KW-0812">Transmembrane</keyword>
<feature type="transmembrane region" description="Helical" evidence="4">
    <location>
        <begin position="267"/>
        <end position="286"/>
    </location>
</feature>
<dbReference type="PROSITE" id="PS50850">
    <property type="entry name" value="MFS"/>
    <property type="match status" value="1"/>
</dbReference>
<evidence type="ECO:0000256" key="2">
    <source>
        <dbReference type="ARBA" id="ARBA00022989"/>
    </source>
</evidence>
<dbReference type="Pfam" id="PF07690">
    <property type="entry name" value="MFS_1"/>
    <property type="match status" value="1"/>
</dbReference>
<gene>
    <name evidence="6" type="ORF">Y958_23485</name>
</gene>